<sequence length="288" mass="32028">MVSPSSLCSATRARNSVHHPAMPPQPPTEAALRAMIFVWNHTEKAKLGRKVASQANELVEVRGILAESPNVIATRFAELERQTAVLEAAHRINNAQLEHLQGVNDSNAFEVEHLLSKLSIADEAILGFREAFSNVEEHVVKMETLFKEHNHQIAELKAEKELIIDDLVQTFQVNVSLRSSLNKAYRDMGDLATSALLAHHADLKRPLRVIMHNVTIAHRGFETLCQFANEADTPGTRSTSRVSYVGFHGARAHDLLSFPSFHNDRFSSSHSWAHCPSFESGTLLSIHP</sequence>
<dbReference type="AlphaFoldDB" id="A0A6A4GGW8"/>
<evidence type="ECO:0000256" key="1">
    <source>
        <dbReference type="SAM" id="Coils"/>
    </source>
</evidence>
<keyword evidence="4" id="KW-1185">Reference proteome</keyword>
<dbReference type="EMBL" id="ML770086">
    <property type="protein sequence ID" value="KAE9384761.1"/>
    <property type="molecule type" value="Genomic_DNA"/>
</dbReference>
<evidence type="ECO:0000256" key="2">
    <source>
        <dbReference type="SAM" id="MobiDB-lite"/>
    </source>
</evidence>
<dbReference type="Proteomes" id="UP000799118">
    <property type="component" value="Unassembled WGS sequence"/>
</dbReference>
<keyword evidence="1" id="KW-0175">Coiled coil</keyword>
<reference evidence="3" key="1">
    <citation type="journal article" date="2019" name="Environ. Microbiol.">
        <title>Fungal ecological strategies reflected in gene transcription - a case study of two litter decomposers.</title>
        <authorList>
            <person name="Barbi F."/>
            <person name="Kohler A."/>
            <person name="Barry K."/>
            <person name="Baskaran P."/>
            <person name="Daum C."/>
            <person name="Fauchery L."/>
            <person name="Ihrmark K."/>
            <person name="Kuo A."/>
            <person name="LaButti K."/>
            <person name="Lipzen A."/>
            <person name="Morin E."/>
            <person name="Grigoriev I.V."/>
            <person name="Henrissat B."/>
            <person name="Lindahl B."/>
            <person name="Martin F."/>
        </authorList>
    </citation>
    <scope>NUCLEOTIDE SEQUENCE</scope>
    <source>
        <strain evidence="3">JB14</strain>
    </source>
</reference>
<gene>
    <name evidence="3" type="ORF">BT96DRAFT_950333</name>
</gene>
<accession>A0A6A4GGW8</accession>
<feature type="region of interest" description="Disordered" evidence="2">
    <location>
        <begin position="1"/>
        <end position="25"/>
    </location>
</feature>
<evidence type="ECO:0000313" key="4">
    <source>
        <dbReference type="Proteomes" id="UP000799118"/>
    </source>
</evidence>
<evidence type="ECO:0000313" key="3">
    <source>
        <dbReference type="EMBL" id="KAE9384761.1"/>
    </source>
</evidence>
<organism evidence="3 4">
    <name type="scientific">Gymnopus androsaceus JB14</name>
    <dbReference type="NCBI Taxonomy" id="1447944"/>
    <lineage>
        <taxon>Eukaryota</taxon>
        <taxon>Fungi</taxon>
        <taxon>Dikarya</taxon>
        <taxon>Basidiomycota</taxon>
        <taxon>Agaricomycotina</taxon>
        <taxon>Agaricomycetes</taxon>
        <taxon>Agaricomycetidae</taxon>
        <taxon>Agaricales</taxon>
        <taxon>Marasmiineae</taxon>
        <taxon>Omphalotaceae</taxon>
        <taxon>Gymnopus</taxon>
    </lineage>
</organism>
<name>A0A6A4GGW8_9AGAR</name>
<feature type="coiled-coil region" evidence="1">
    <location>
        <begin position="139"/>
        <end position="166"/>
    </location>
</feature>
<proteinExistence type="predicted"/>
<feature type="compositionally biased region" description="Polar residues" evidence="2">
    <location>
        <begin position="1"/>
        <end position="14"/>
    </location>
</feature>
<protein>
    <submittedName>
        <fullName evidence="3">Uncharacterized protein</fullName>
    </submittedName>
</protein>